<reference evidence="1" key="1">
    <citation type="submission" date="2019-03" db="EMBL/GenBank/DDBJ databases">
        <title>WGS assembly of Setaria viridis.</title>
        <authorList>
            <person name="Huang P."/>
            <person name="Jenkins J."/>
            <person name="Grimwood J."/>
            <person name="Barry K."/>
            <person name="Healey A."/>
            <person name="Mamidi S."/>
            <person name="Sreedasyam A."/>
            <person name="Shu S."/>
            <person name="Feldman M."/>
            <person name="Wu J."/>
            <person name="Yu Y."/>
            <person name="Chen C."/>
            <person name="Johnson J."/>
            <person name="Rokhsar D."/>
            <person name="Baxter I."/>
            <person name="Schmutz J."/>
            <person name="Brutnell T."/>
            <person name="Kellogg E."/>
        </authorList>
    </citation>
    <scope>NUCLEOTIDE SEQUENCE [LARGE SCALE GENOMIC DNA]</scope>
</reference>
<protein>
    <submittedName>
        <fullName evidence="1">Uncharacterized protein</fullName>
    </submittedName>
</protein>
<dbReference type="Gramene" id="TKW09006">
    <property type="protein sequence ID" value="TKW09006"/>
    <property type="gene ID" value="SEVIR_6G063200v2"/>
</dbReference>
<accession>A0A4V6Y862</accession>
<sequence>MTSRIFKIARKSVVIVSDKNDGDAYCTGCVMVKDKNVTVIASAGFVNGRESCLKVVFYDKTELDARVVAVQGSFCLVRTTFHSGCLPLRLLKDEDAVVVPQSTFMFIPQSQKIITRISTYATVETLESYLNIETDLAADSTNYFLVSCDYFGKNHDGTNRLTASPVFTMGGKTAGIVLQDCRLNDNDSGAEVKVTLKARHLHRHLHELMALVDPAARPKRPGKKRKRS</sequence>
<dbReference type="Proteomes" id="UP000298652">
    <property type="component" value="Chromosome 6"/>
</dbReference>
<gene>
    <name evidence="1" type="ORF">SEVIR_6G063200v2</name>
</gene>
<evidence type="ECO:0000313" key="1">
    <source>
        <dbReference type="EMBL" id="TKW09006.1"/>
    </source>
</evidence>
<keyword evidence="2" id="KW-1185">Reference proteome</keyword>
<proteinExistence type="predicted"/>
<dbReference type="OMA" id="WAEDRIN"/>
<evidence type="ECO:0000313" key="2">
    <source>
        <dbReference type="Proteomes" id="UP000298652"/>
    </source>
</evidence>
<name>A0A4V6Y862_SETVI</name>
<dbReference type="EMBL" id="CM016557">
    <property type="protein sequence ID" value="TKW09006.1"/>
    <property type="molecule type" value="Genomic_DNA"/>
</dbReference>
<organism evidence="1 2">
    <name type="scientific">Setaria viridis</name>
    <name type="common">Green bristlegrass</name>
    <name type="synonym">Setaria italica subsp. viridis</name>
    <dbReference type="NCBI Taxonomy" id="4556"/>
    <lineage>
        <taxon>Eukaryota</taxon>
        <taxon>Viridiplantae</taxon>
        <taxon>Streptophyta</taxon>
        <taxon>Embryophyta</taxon>
        <taxon>Tracheophyta</taxon>
        <taxon>Spermatophyta</taxon>
        <taxon>Magnoliopsida</taxon>
        <taxon>Liliopsida</taxon>
        <taxon>Poales</taxon>
        <taxon>Poaceae</taxon>
        <taxon>PACMAD clade</taxon>
        <taxon>Panicoideae</taxon>
        <taxon>Panicodae</taxon>
        <taxon>Paniceae</taxon>
        <taxon>Cenchrinae</taxon>
        <taxon>Setaria</taxon>
    </lineage>
</organism>
<dbReference type="AlphaFoldDB" id="A0A4V6Y862"/>